<dbReference type="EMBL" id="BMZB01000001">
    <property type="protein sequence ID" value="GGZ28660.1"/>
    <property type="molecule type" value="Genomic_DNA"/>
</dbReference>
<dbReference type="InterPro" id="IPR007791">
    <property type="entry name" value="DjlA_N"/>
</dbReference>
<comment type="caution">
    <text evidence="2">The sequence shown here is derived from an EMBL/GenBank/DDBJ whole genome shotgun (WGS) entry which is preliminary data.</text>
</comment>
<evidence type="ECO:0000313" key="2">
    <source>
        <dbReference type="EMBL" id="GGZ28660.1"/>
    </source>
</evidence>
<dbReference type="PROSITE" id="PS50076">
    <property type="entry name" value="DNAJ_2"/>
    <property type="match status" value="1"/>
</dbReference>
<accession>A0A918Q000</accession>
<dbReference type="Proteomes" id="UP000662572">
    <property type="component" value="Unassembled WGS sequence"/>
</dbReference>
<dbReference type="InterPro" id="IPR036869">
    <property type="entry name" value="J_dom_sf"/>
</dbReference>
<dbReference type="SUPFAM" id="SSF158682">
    <property type="entry name" value="TerB-like"/>
    <property type="match status" value="1"/>
</dbReference>
<dbReference type="Gene3D" id="1.10.3680.10">
    <property type="entry name" value="TerB-like"/>
    <property type="match status" value="1"/>
</dbReference>
<organism evidence="2 3">
    <name type="scientific">Asticcacaulis endophyticus</name>
    <dbReference type="NCBI Taxonomy" id="1395890"/>
    <lineage>
        <taxon>Bacteria</taxon>
        <taxon>Pseudomonadati</taxon>
        <taxon>Pseudomonadota</taxon>
        <taxon>Alphaproteobacteria</taxon>
        <taxon>Caulobacterales</taxon>
        <taxon>Caulobacteraceae</taxon>
        <taxon>Asticcacaulis</taxon>
    </lineage>
</organism>
<reference evidence="2" key="2">
    <citation type="submission" date="2020-09" db="EMBL/GenBank/DDBJ databases">
        <authorList>
            <person name="Sun Q."/>
            <person name="Kim S."/>
        </authorList>
    </citation>
    <scope>NUCLEOTIDE SEQUENCE</scope>
    <source>
        <strain evidence="2">KCTC 32296</strain>
    </source>
</reference>
<keyword evidence="3" id="KW-1185">Reference proteome</keyword>
<dbReference type="CDD" id="cd07316">
    <property type="entry name" value="terB_like_DjlA"/>
    <property type="match status" value="1"/>
</dbReference>
<dbReference type="CDD" id="cd06257">
    <property type="entry name" value="DnaJ"/>
    <property type="match status" value="1"/>
</dbReference>
<dbReference type="InterPro" id="IPR001623">
    <property type="entry name" value="DnaJ_domain"/>
</dbReference>
<reference evidence="2" key="1">
    <citation type="journal article" date="2014" name="Int. J. Syst. Evol. Microbiol.">
        <title>Complete genome sequence of Corynebacterium casei LMG S-19264T (=DSM 44701T), isolated from a smear-ripened cheese.</title>
        <authorList>
            <consortium name="US DOE Joint Genome Institute (JGI-PGF)"/>
            <person name="Walter F."/>
            <person name="Albersmeier A."/>
            <person name="Kalinowski J."/>
            <person name="Ruckert C."/>
        </authorList>
    </citation>
    <scope>NUCLEOTIDE SEQUENCE</scope>
    <source>
        <strain evidence="2">KCTC 32296</strain>
    </source>
</reference>
<dbReference type="Pfam" id="PF05099">
    <property type="entry name" value="TerB"/>
    <property type="match status" value="1"/>
</dbReference>
<proteinExistence type="predicted"/>
<evidence type="ECO:0000313" key="3">
    <source>
        <dbReference type="Proteomes" id="UP000662572"/>
    </source>
</evidence>
<feature type="domain" description="J" evidence="1">
    <location>
        <begin position="159"/>
        <end position="223"/>
    </location>
</feature>
<sequence>MSFWKNLAQLAVRQFDPAECPDCPKGPPGRDPAFATAVTALGAKLAKADGLAHDIEQQAFLDVFSPEARSERDVLRLYDLARQTSIGFEAYAQRLARRYARLPHILENVLEGLFHIALSDGTLNHAEETYLETVARLFGIETPIYRRIKSSYVALNDNDPYVILGLNPDAHDGEIRLARNKRLSEFHPDKIAGRGLPPEYITLYNHKSAAINQAYAQIMGERGLN</sequence>
<dbReference type="SUPFAM" id="SSF46565">
    <property type="entry name" value="Chaperone J-domain"/>
    <property type="match status" value="1"/>
</dbReference>
<name>A0A918Q000_9CAUL</name>
<evidence type="ECO:0000259" key="1">
    <source>
        <dbReference type="PROSITE" id="PS50076"/>
    </source>
</evidence>
<dbReference type="InterPro" id="IPR029024">
    <property type="entry name" value="TerB-like"/>
</dbReference>
<protein>
    <submittedName>
        <fullName evidence="2">Molecular chaperone DjlA</fullName>
    </submittedName>
</protein>
<dbReference type="Gene3D" id="1.10.287.110">
    <property type="entry name" value="DnaJ domain"/>
    <property type="match status" value="1"/>
</dbReference>
<dbReference type="RefSeq" id="WP_189485578.1">
    <property type="nucleotide sequence ID" value="NZ_BMZB01000001.1"/>
</dbReference>
<dbReference type="AlphaFoldDB" id="A0A918Q000"/>
<gene>
    <name evidence="2" type="ORF">GCM10011273_13110</name>
</gene>